<dbReference type="EMBL" id="BAAAVI010000100">
    <property type="protein sequence ID" value="GAA2909463.1"/>
    <property type="molecule type" value="Genomic_DNA"/>
</dbReference>
<sequence length="78" mass="7745">MLVAESAQGGIAPVAAVGVQETKRCARSSFFGRPGDDELRLGGEGDLFGDMGFGAAGGVDGPGRGQVQAPVDKGAPVQ</sequence>
<proteinExistence type="predicted"/>
<organism evidence="2 3">
    <name type="scientific">Streptosporangium fragile</name>
    <dbReference type="NCBI Taxonomy" id="46186"/>
    <lineage>
        <taxon>Bacteria</taxon>
        <taxon>Bacillati</taxon>
        <taxon>Actinomycetota</taxon>
        <taxon>Actinomycetes</taxon>
        <taxon>Streptosporangiales</taxon>
        <taxon>Streptosporangiaceae</taxon>
        <taxon>Streptosporangium</taxon>
    </lineage>
</organism>
<feature type="region of interest" description="Disordered" evidence="1">
    <location>
        <begin position="53"/>
        <end position="78"/>
    </location>
</feature>
<evidence type="ECO:0000313" key="2">
    <source>
        <dbReference type="EMBL" id="GAA2909463.1"/>
    </source>
</evidence>
<accession>A0ABN3WDS0</accession>
<comment type="caution">
    <text evidence="2">The sequence shown here is derived from an EMBL/GenBank/DDBJ whole genome shotgun (WGS) entry which is preliminary data.</text>
</comment>
<feature type="compositionally biased region" description="Gly residues" evidence="1">
    <location>
        <begin position="53"/>
        <end position="64"/>
    </location>
</feature>
<name>A0ABN3WDS0_9ACTN</name>
<evidence type="ECO:0000256" key="1">
    <source>
        <dbReference type="SAM" id="MobiDB-lite"/>
    </source>
</evidence>
<reference evidence="2 3" key="1">
    <citation type="journal article" date="2019" name="Int. J. Syst. Evol. Microbiol.">
        <title>The Global Catalogue of Microorganisms (GCM) 10K type strain sequencing project: providing services to taxonomists for standard genome sequencing and annotation.</title>
        <authorList>
            <consortium name="The Broad Institute Genomics Platform"/>
            <consortium name="The Broad Institute Genome Sequencing Center for Infectious Disease"/>
            <person name="Wu L."/>
            <person name="Ma J."/>
        </authorList>
    </citation>
    <scope>NUCLEOTIDE SEQUENCE [LARGE SCALE GENOMIC DNA]</scope>
    <source>
        <strain evidence="2 3">JCM 6242</strain>
    </source>
</reference>
<gene>
    <name evidence="2" type="ORF">GCM10010517_75870</name>
</gene>
<keyword evidence="3" id="KW-1185">Reference proteome</keyword>
<dbReference type="Proteomes" id="UP001500831">
    <property type="component" value="Unassembled WGS sequence"/>
</dbReference>
<protein>
    <submittedName>
        <fullName evidence="2">Uncharacterized protein</fullName>
    </submittedName>
</protein>
<evidence type="ECO:0000313" key="3">
    <source>
        <dbReference type="Proteomes" id="UP001500831"/>
    </source>
</evidence>